<organism evidence="4 5">
    <name type="scientific">Pseudonocardia benzenivorans</name>
    <dbReference type="NCBI Taxonomy" id="228005"/>
    <lineage>
        <taxon>Bacteria</taxon>
        <taxon>Bacillati</taxon>
        <taxon>Actinomycetota</taxon>
        <taxon>Actinomycetes</taxon>
        <taxon>Pseudonocardiales</taxon>
        <taxon>Pseudonocardiaceae</taxon>
        <taxon>Pseudonocardia</taxon>
    </lineage>
</organism>
<evidence type="ECO:0000256" key="2">
    <source>
        <dbReference type="ARBA" id="ARBA00023002"/>
    </source>
</evidence>
<dbReference type="NCBIfam" id="NF007479">
    <property type="entry name" value="PRK10069.1"/>
    <property type="match status" value="1"/>
</dbReference>
<dbReference type="Proteomes" id="UP001597182">
    <property type="component" value="Unassembled WGS sequence"/>
</dbReference>
<feature type="region of interest" description="Disordered" evidence="3">
    <location>
        <begin position="1"/>
        <end position="52"/>
    </location>
</feature>
<proteinExistence type="inferred from homology"/>
<sequence length="219" mass="24594">MSVGTSTDTSTDTAANNAAESGPRPTGNGGQYSAQSRLGGHAPRTQRTGRALPFDDPRHLQAHHWMVEEAYILDAQNYEDWLDLLTEDIHYIMPVRVTTALTAGYDSAPHMAHFDENKYSLSRRVARFLTEHAWTEDPPSRLRHHVTNVRTFATANEDEIIVDTALLLYRSRGDVREASVISAGREDLLRRVGEGWQLARRTILVDDSVLRTQNLAVFL</sequence>
<evidence type="ECO:0000256" key="1">
    <source>
        <dbReference type="ARBA" id="ARBA00009570"/>
    </source>
</evidence>
<dbReference type="CDD" id="cd00667">
    <property type="entry name" value="ring_hydroxylating_dioxygenases_beta"/>
    <property type="match status" value="1"/>
</dbReference>
<dbReference type="RefSeq" id="WP_379653266.1">
    <property type="nucleotide sequence ID" value="NZ_JBHTMB010000287.1"/>
</dbReference>
<keyword evidence="2 4" id="KW-0560">Oxidoreductase</keyword>
<dbReference type="InterPro" id="IPR032710">
    <property type="entry name" value="NTF2-like_dom_sf"/>
</dbReference>
<accession>A0ABW3VSS9</accession>
<dbReference type="Gene3D" id="3.10.450.50">
    <property type="match status" value="1"/>
</dbReference>
<dbReference type="Pfam" id="PF00866">
    <property type="entry name" value="Ring_hydroxyl_B"/>
    <property type="match status" value="1"/>
</dbReference>
<protein>
    <submittedName>
        <fullName evidence="4">3-phenylpropionate/cinnamic acid dioxygenase subunit beta</fullName>
        <ecNumber evidence="4">1.14.12.19</ecNumber>
    </submittedName>
</protein>
<reference evidence="5" key="1">
    <citation type="journal article" date="2019" name="Int. J. Syst. Evol. Microbiol.">
        <title>The Global Catalogue of Microorganisms (GCM) 10K type strain sequencing project: providing services to taxonomists for standard genome sequencing and annotation.</title>
        <authorList>
            <consortium name="The Broad Institute Genomics Platform"/>
            <consortium name="The Broad Institute Genome Sequencing Center for Infectious Disease"/>
            <person name="Wu L."/>
            <person name="Ma J."/>
        </authorList>
    </citation>
    <scope>NUCLEOTIDE SEQUENCE [LARGE SCALE GENOMIC DNA]</scope>
    <source>
        <strain evidence="5">CCUG 49018</strain>
    </source>
</reference>
<evidence type="ECO:0000256" key="3">
    <source>
        <dbReference type="SAM" id="MobiDB-lite"/>
    </source>
</evidence>
<dbReference type="PANTHER" id="PTHR41534:SF2">
    <property type="entry name" value="3-PHENYLPROPIONATE_CINNAMIC ACID DIOXYGENASE SUBUNIT BETA"/>
    <property type="match status" value="1"/>
</dbReference>
<keyword evidence="4" id="KW-0223">Dioxygenase</keyword>
<keyword evidence="5" id="KW-1185">Reference proteome</keyword>
<feature type="compositionally biased region" description="Low complexity" evidence="3">
    <location>
        <begin position="1"/>
        <end position="19"/>
    </location>
</feature>
<dbReference type="EMBL" id="JBHTMB010000287">
    <property type="protein sequence ID" value="MFD1237374.1"/>
    <property type="molecule type" value="Genomic_DNA"/>
</dbReference>
<comment type="caution">
    <text evidence="4">The sequence shown here is derived from an EMBL/GenBank/DDBJ whole genome shotgun (WGS) entry which is preliminary data.</text>
</comment>
<evidence type="ECO:0000313" key="4">
    <source>
        <dbReference type="EMBL" id="MFD1237374.1"/>
    </source>
</evidence>
<comment type="similarity">
    <text evidence="1">Belongs to the bacterial ring-hydroxylating dioxygenase beta subunit family.</text>
</comment>
<dbReference type="GO" id="GO:0008695">
    <property type="term" value="F:3-phenylpropionate dioxygenase activity"/>
    <property type="evidence" value="ECO:0007669"/>
    <property type="project" value="UniProtKB-EC"/>
</dbReference>
<gene>
    <name evidence="4" type="ORF">ACFQ34_29160</name>
</gene>
<dbReference type="PANTHER" id="PTHR41534">
    <property type="entry name" value="BLR3401 PROTEIN"/>
    <property type="match status" value="1"/>
</dbReference>
<name>A0ABW3VSS9_9PSEU</name>
<dbReference type="InterPro" id="IPR000391">
    <property type="entry name" value="Rng_hydr_dOase-bsu"/>
</dbReference>
<dbReference type="EC" id="1.14.12.19" evidence="4"/>
<dbReference type="SUPFAM" id="SSF54427">
    <property type="entry name" value="NTF2-like"/>
    <property type="match status" value="1"/>
</dbReference>
<evidence type="ECO:0000313" key="5">
    <source>
        <dbReference type="Proteomes" id="UP001597182"/>
    </source>
</evidence>